<accession>A0A1H6SGF0</accession>
<organism evidence="2 3">
    <name type="scientific">Cribrihabitans marinus</name>
    <dbReference type="NCBI Taxonomy" id="1227549"/>
    <lineage>
        <taxon>Bacteria</taxon>
        <taxon>Pseudomonadati</taxon>
        <taxon>Pseudomonadota</taxon>
        <taxon>Alphaproteobacteria</taxon>
        <taxon>Rhodobacterales</taxon>
        <taxon>Paracoccaceae</taxon>
        <taxon>Cribrihabitans</taxon>
    </lineage>
</organism>
<keyword evidence="2" id="KW-0489">Methyltransferase</keyword>
<reference evidence="2 3" key="1">
    <citation type="submission" date="2016-10" db="EMBL/GenBank/DDBJ databases">
        <authorList>
            <person name="de Groot N.N."/>
        </authorList>
    </citation>
    <scope>NUCLEOTIDE SEQUENCE [LARGE SCALE GENOMIC DNA]</scope>
    <source>
        <strain evidence="2 3">DSM 29340</strain>
    </source>
</reference>
<dbReference type="NCBIfam" id="TIGR01444">
    <property type="entry name" value="fkbM_fam"/>
    <property type="match status" value="1"/>
</dbReference>
<proteinExistence type="predicted"/>
<evidence type="ECO:0000313" key="3">
    <source>
        <dbReference type="Proteomes" id="UP000199379"/>
    </source>
</evidence>
<feature type="domain" description="Methyltransferase FkbM" evidence="1">
    <location>
        <begin position="78"/>
        <end position="212"/>
    </location>
</feature>
<name>A0A1H6SGF0_9RHOB</name>
<dbReference type="InterPro" id="IPR029063">
    <property type="entry name" value="SAM-dependent_MTases_sf"/>
</dbReference>
<dbReference type="GO" id="GO:0032259">
    <property type="term" value="P:methylation"/>
    <property type="evidence" value="ECO:0007669"/>
    <property type="project" value="UniProtKB-KW"/>
</dbReference>
<sequence length="230" mass="24926">MSDTITVAAECLGVKVPASRFLNETRIRRINAARYEGQEIAGALHVVTPEDTVLEIGAGLGIVGAVVARNAEPRAIRSFEANPELIPEIEALYALNGLEDRISVQNTVLFTGPDRPDTVPFHLRNSFLGSSLINRSGRPSRTVDVPTADFGAVCAVVGPTVLVMDIEGGEMDLLRHADLSGFRALVIEFHPEAYGIDGMRACKTILREAGFERVDEVSTRTVWTCVRPEA</sequence>
<dbReference type="Pfam" id="PF05050">
    <property type="entry name" value="Methyltransf_21"/>
    <property type="match status" value="1"/>
</dbReference>
<dbReference type="EMBL" id="FNYD01000002">
    <property type="protein sequence ID" value="SEI63897.1"/>
    <property type="molecule type" value="Genomic_DNA"/>
</dbReference>
<dbReference type="OrthoDB" id="456767at2"/>
<keyword evidence="2" id="KW-0808">Transferase</keyword>
<dbReference type="InterPro" id="IPR006342">
    <property type="entry name" value="FkbM_mtfrase"/>
</dbReference>
<evidence type="ECO:0000259" key="1">
    <source>
        <dbReference type="Pfam" id="PF05050"/>
    </source>
</evidence>
<dbReference type="GO" id="GO:0008168">
    <property type="term" value="F:methyltransferase activity"/>
    <property type="evidence" value="ECO:0007669"/>
    <property type="project" value="UniProtKB-KW"/>
</dbReference>
<evidence type="ECO:0000313" key="2">
    <source>
        <dbReference type="EMBL" id="SEI63897.1"/>
    </source>
</evidence>
<gene>
    <name evidence="2" type="ORF">SAMN05444007_10227</name>
</gene>
<dbReference type="RefSeq" id="WP_092362284.1">
    <property type="nucleotide sequence ID" value="NZ_BMGV01000002.1"/>
</dbReference>
<protein>
    <submittedName>
        <fullName evidence="2">Methyltransferase, FkbM family</fullName>
    </submittedName>
</protein>
<keyword evidence="3" id="KW-1185">Reference proteome</keyword>
<dbReference type="SUPFAM" id="SSF53335">
    <property type="entry name" value="S-adenosyl-L-methionine-dependent methyltransferases"/>
    <property type="match status" value="1"/>
</dbReference>
<dbReference type="AlphaFoldDB" id="A0A1H6SGF0"/>
<dbReference type="Proteomes" id="UP000199379">
    <property type="component" value="Unassembled WGS sequence"/>
</dbReference>
<dbReference type="STRING" id="1227549.SAMN05444007_10227"/>
<dbReference type="Gene3D" id="3.40.50.150">
    <property type="entry name" value="Vaccinia Virus protein VP39"/>
    <property type="match status" value="1"/>
</dbReference>